<dbReference type="AlphaFoldDB" id="A0A3N6P115"/>
<name>A0A3N6P115_9CYAN</name>
<dbReference type="OrthoDB" id="461114at2"/>
<gene>
    <name evidence="1" type="ORF">D5R40_00320</name>
</gene>
<proteinExistence type="predicted"/>
<dbReference type="Gene3D" id="2.30.30.40">
    <property type="entry name" value="SH3 Domains"/>
    <property type="match status" value="1"/>
</dbReference>
<accession>A0A3N6P115</accession>
<evidence type="ECO:0000313" key="2">
    <source>
        <dbReference type="Proteomes" id="UP000269154"/>
    </source>
</evidence>
<evidence type="ECO:0000313" key="1">
    <source>
        <dbReference type="EMBL" id="RQH57610.1"/>
    </source>
</evidence>
<dbReference type="EMBL" id="RCBY01000001">
    <property type="protein sequence ID" value="RQH57610.1"/>
    <property type="molecule type" value="Genomic_DNA"/>
</dbReference>
<protein>
    <submittedName>
        <fullName evidence="1">SH3 domain-containing protein</fullName>
    </submittedName>
</protein>
<reference evidence="1 2" key="1">
    <citation type="journal article" date="2018" name="ACS Chem. Biol.">
        <title>Ketoreductase domain dysfunction expands chemodiversity: malyngamide biosynthesis in the cyanobacterium Okeania hirsuta.</title>
        <authorList>
            <person name="Moss N.A."/>
            <person name="Leao T."/>
            <person name="Rankin M."/>
            <person name="McCullough T.M."/>
            <person name="Qu P."/>
            <person name="Korobeynikov A."/>
            <person name="Smith J.L."/>
            <person name="Gerwick L."/>
            <person name="Gerwick W.H."/>
        </authorList>
    </citation>
    <scope>NUCLEOTIDE SEQUENCE [LARGE SCALE GENOMIC DNA]</scope>
    <source>
        <strain evidence="1 2">PAB10Feb10-1</strain>
    </source>
</reference>
<sequence length="134" mass="15116">MQSDRGMKQMMNWTKSVAMSTLLSIAAIGSMSLTSIAVGAPQNTKSVEQSITTIPTEGEEQLAHSYGHGSKHYGSCRRVATRHRNLRIRTYPWGRIIGGLHPGARVRVIGYRHGWARISYPYYGYVYGRYLRHC</sequence>
<dbReference type="RefSeq" id="WP_124143268.1">
    <property type="nucleotide sequence ID" value="NZ_CAWOKI010000331.1"/>
</dbReference>
<comment type="caution">
    <text evidence="1">The sequence shown here is derived from an EMBL/GenBank/DDBJ whole genome shotgun (WGS) entry which is preliminary data.</text>
</comment>
<keyword evidence="2" id="KW-1185">Reference proteome</keyword>
<organism evidence="1 2">
    <name type="scientific">Okeania hirsuta</name>
    <dbReference type="NCBI Taxonomy" id="1458930"/>
    <lineage>
        <taxon>Bacteria</taxon>
        <taxon>Bacillati</taxon>
        <taxon>Cyanobacteriota</taxon>
        <taxon>Cyanophyceae</taxon>
        <taxon>Oscillatoriophycideae</taxon>
        <taxon>Oscillatoriales</taxon>
        <taxon>Microcoleaceae</taxon>
        <taxon>Okeania</taxon>
    </lineage>
</organism>
<dbReference type="Proteomes" id="UP000269154">
    <property type="component" value="Unassembled WGS sequence"/>
</dbReference>